<dbReference type="SUPFAM" id="SSF55008">
    <property type="entry name" value="HMA, heavy metal-associated domain"/>
    <property type="match status" value="1"/>
</dbReference>
<dbReference type="PROSITE" id="PS50846">
    <property type="entry name" value="HMA_2"/>
    <property type="match status" value="1"/>
</dbReference>
<name>A0ABR0BCC5_PURLI</name>
<comment type="caution">
    <text evidence="2">The sequence shown here is derived from an EMBL/GenBank/DDBJ whole genome shotgun (WGS) entry which is preliminary data.</text>
</comment>
<dbReference type="Proteomes" id="UP001287286">
    <property type="component" value="Unassembled WGS sequence"/>
</dbReference>
<proteinExistence type="predicted"/>
<dbReference type="CDD" id="cd00371">
    <property type="entry name" value="HMA"/>
    <property type="match status" value="1"/>
</dbReference>
<organism evidence="2 3">
    <name type="scientific">Purpureocillium lilacinum</name>
    <name type="common">Paecilomyces lilacinus</name>
    <dbReference type="NCBI Taxonomy" id="33203"/>
    <lineage>
        <taxon>Eukaryota</taxon>
        <taxon>Fungi</taxon>
        <taxon>Dikarya</taxon>
        <taxon>Ascomycota</taxon>
        <taxon>Pezizomycotina</taxon>
        <taxon>Sordariomycetes</taxon>
        <taxon>Hypocreomycetidae</taxon>
        <taxon>Hypocreales</taxon>
        <taxon>Ophiocordycipitaceae</taxon>
        <taxon>Purpureocillium</taxon>
    </lineage>
</organism>
<feature type="domain" description="HMA" evidence="1">
    <location>
        <begin position="2"/>
        <end position="67"/>
    </location>
</feature>
<dbReference type="EMBL" id="JAWRVI010000431">
    <property type="protein sequence ID" value="KAK4065113.1"/>
    <property type="molecule type" value="Genomic_DNA"/>
</dbReference>
<evidence type="ECO:0000259" key="1">
    <source>
        <dbReference type="PROSITE" id="PS50846"/>
    </source>
</evidence>
<sequence length="89" mass="9216">MARTYEFDVQMSCGGCASAVTTAITALPNIQSVNASVEKQRVSVVAAGDTTFDQVGLAIQNTGKKVKGSRILEGETIKEIAVEAPGTAN</sequence>
<dbReference type="InterPro" id="IPR006121">
    <property type="entry name" value="HMA_dom"/>
</dbReference>
<keyword evidence="3" id="KW-1185">Reference proteome</keyword>
<evidence type="ECO:0000313" key="2">
    <source>
        <dbReference type="EMBL" id="KAK4065113.1"/>
    </source>
</evidence>
<accession>A0ABR0BCC5</accession>
<dbReference type="Gene3D" id="3.30.70.100">
    <property type="match status" value="1"/>
</dbReference>
<protein>
    <recommendedName>
        <fullName evidence="1">HMA domain-containing protein</fullName>
    </recommendedName>
</protein>
<dbReference type="Pfam" id="PF00403">
    <property type="entry name" value="HMA"/>
    <property type="match status" value="1"/>
</dbReference>
<gene>
    <name evidence="2" type="ORF">Purlil1_14057</name>
</gene>
<evidence type="ECO:0000313" key="3">
    <source>
        <dbReference type="Proteomes" id="UP001287286"/>
    </source>
</evidence>
<reference evidence="2 3" key="1">
    <citation type="journal article" date="2024" name="Microbiol. Resour. Announc.">
        <title>Genome annotations for the ascomycete fungi Trichoderma harzianum, Trichoderma aggressivum, and Purpureocillium lilacinum.</title>
        <authorList>
            <person name="Beijen E.P.W."/>
            <person name="Ohm R.A."/>
        </authorList>
    </citation>
    <scope>NUCLEOTIDE SEQUENCE [LARGE SCALE GENOMIC DNA]</scope>
    <source>
        <strain evidence="2 3">CBS 150709</strain>
    </source>
</reference>
<dbReference type="InterPro" id="IPR036163">
    <property type="entry name" value="HMA_dom_sf"/>
</dbReference>